<evidence type="ECO:0000256" key="1">
    <source>
        <dbReference type="SAM" id="SignalP"/>
    </source>
</evidence>
<evidence type="ECO:0000313" key="5">
    <source>
        <dbReference type="Proteomes" id="UP000661280"/>
    </source>
</evidence>
<protein>
    <submittedName>
        <fullName evidence="3">Secreted protein</fullName>
    </submittedName>
</protein>
<dbReference type="Pfam" id="PF17132">
    <property type="entry name" value="Glyco_hydro_106"/>
    <property type="match status" value="1"/>
</dbReference>
<reference evidence="4" key="2">
    <citation type="submission" date="2016-02" db="EMBL/GenBank/DDBJ databases">
        <title>Genome sequencing of Aspergillus luchuensis NBRC 4314.</title>
        <authorList>
            <person name="Yamada O."/>
        </authorList>
    </citation>
    <scope>NUCLEOTIDE SEQUENCE [LARGE SCALE GENOMIC DNA]</scope>
    <source>
        <strain evidence="4">RIB 2604</strain>
    </source>
</reference>
<dbReference type="EMBL" id="BCWF01000015">
    <property type="protein sequence ID" value="GAT22211.1"/>
    <property type="molecule type" value="Genomic_DNA"/>
</dbReference>
<dbReference type="RefSeq" id="XP_041548174.1">
    <property type="nucleotide sequence ID" value="XM_041681208.1"/>
</dbReference>
<feature type="signal peptide" evidence="1">
    <location>
        <begin position="1"/>
        <end position="19"/>
    </location>
</feature>
<name>A0A146F9I5_ASPKA</name>
<keyword evidence="1" id="KW-0732">Signal</keyword>
<reference evidence="2" key="4">
    <citation type="submission" date="2021-02" db="EMBL/GenBank/DDBJ databases">
        <title>Aspergillus luchuensis mut. kawachii IFO 4304 genome sequence.</title>
        <authorList>
            <person name="Mori K."/>
            <person name="Kadooka C."/>
            <person name="Goto M."/>
            <person name="Futagami T."/>
        </authorList>
    </citation>
    <scope>NUCLEOTIDE SEQUENCE</scope>
    <source>
        <strain evidence="2">IFO 4308</strain>
    </source>
</reference>
<sequence length="1004" mass="110078">MYLPYLFINTALIAQAVWSVGTNDQVEPDFDYGSFQNPSSNVRPRFRYWVNDASVNLSVVAEDVKAMGEAGAGGLELLGYYLYGDSLNNGGLLQCPLQSDWTTFGFGSPAWKDLVDTVLTTAKEYGLLVDLAIGPNQGAGVPSPYNDDGLLWDLAGFNLTFSPDKGYDGIIPGWGAGPLIAAVTAQVSSTGSNDDTYKVLLESSLLDVTPLVNSNGHLQVKANDTAEGCQYLFAYYLVHSEYREVQSPADVMAAVPQSPITTYSQNGSWVVDHFSPQGALAVVNFWRQALLDSESGALIREVGNYLWEDSQEYTVSTFWTPRLQEVFKANRGYSINRFIPILIGSGGGSTPDITYVTDELDAGASHTMDYQQTLTELNAEYLTSLTQWSNDLGIQFSAQVVYNLPMDMLANVPYVNGPECETLGFSDNIDSYRQFAGPAHLAGKRIISSEAGAEMLKVYQESIPELLWTLKRSLAGSVNQFVLHGYPNSGNYGNTTWPGFTTFSYLFSEMHGPRQPAFAYYRDFLDWLSRNQFVEQTGIPKVDIAFWSKSTTYKTVPTTYSPVDLQSTGYTYEYLSPDNFALPGAFVYNGTFAPNQQAFKALVVRANETLTASGVAKLLEYAYSKLPIIFSGGLPSNFSGCNPKAARQAVSTIKSLTSLDNVHTVPYENLAATLKSLNILPRTSVSADRTWYTTWRHDTKTLTDYVYVYNDAAGVPYGGGISSGSISFETTGTPFLYDAWSGDIIALSIYQKSETHVTIPLTLAGNQSVIIGFHQNAQPNLHLQNITDGVLWATGNTTSLAVLRSFDQESREVYLSSGKSVTLAPMLTPTFTLGNWSLVVESWTAPLDFYNVELGPTRTNQTFDLLTLVPWNQVSASLTNVSGIGYYSTMFDWPPQATNGTVSGAIIDLGPVMHTARVTINGHVLPPGEITWAKWDIGPFLRRGHNMVEVVVSTPLGNVLRTYWDELETSGKLAAAVMPFPPDEADYGLIAPVKIIPYREDRVA</sequence>
<evidence type="ECO:0000313" key="2">
    <source>
        <dbReference type="EMBL" id="BCS04412.1"/>
    </source>
</evidence>
<dbReference type="KEGG" id="aluc:AKAW2_80213S"/>
<dbReference type="VEuPathDB" id="FungiDB:ASPFODRAFT_37812"/>
<dbReference type="Gene3D" id="2.60.120.260">
    <property type="entry name" value="Galactose-binding domain-like"/>
    <property type="match status" value="1"/>
</dbReference>
<feature type="chain" id="PRO_5042682370" evidence="1">
    <location>
        <begin position="20"/>
        <end position="1004"/>
    </location>
</feature>
<accession>A0A146F9I5</accession>
<reference evidence="2" key="3">
    <citation type="submission" date="2021-01" db="EMBL/GenBank/DDBJ databases">
        <authorList>
            <consortium name="Aspergillus luchuensis mut. kawachii IFO 4304 genome sequencing consortium"/>
            <person name="Kazuki M."/>
            <person name="Futagami T."/>
        </authorList>
    </citation>
    <scope>NUCLEOTIDE SEQUENCE</scope>
    <source>
        <strain evidence="2">IFO 4308</strain>
    </source>
</reference>
<dbReference type="InterPro" id="IPR008979">
    <property type="entry name" value="Galactose-bd-like_sf"/>
</dbReference>
<organism evidence="3 4">
    <name type="scientific">Aspergillus kawachii</name>
    <name type="common">White koji mold</name>
    <name type="synonym">Aspergillus awamori var. kawachi</name>
    <dbReference type="NCBI Taxonomy" id="1069201"/>
    <lineage>
        <taxon>Eukaryota</taxon>
        <taxon>Fungi</taxon>
        <taxon>Dikarya</taxon>
        <taxon>Ascomycota</taxon>
        <taxon>Pezizomycotina</taxon>
        <taxon>Eurotiomycetes</taxon>
        <taxon>Eurotiomycetidae</taxon>
        <taxon>Eurotiales</taxon>
        <taxon>Aspergillaceae</taxon>
        <taxon>Aspergillus</taxon>
        <taxon>Aspergillus subgen. Circumdati</taxon>
    </lineage>
</organism>
<dbReference type="Proteomes" id="UP000075230">
    <property type="component" value="Unassembled WGS sequence"/>
</dbReference>
<reference evidence="3 4" key="1">
    <citation type="journal article" date="2016" name="DNA Res.">
        <title>Genome sequence of Aspergillus luchuensis NBRC 4314.</title>
        <authorList>
            <person name="Yamada O."/>
            <person name="Machida M."/>
            <person name="Hosoyama A."/>
            <person name="Goto M."/>
            <person name="Takahashi T."/>
            <person name="Futagami T."/>
            <person name="Yamagata Y."/>
            <person name="Takeuchi M."/>
            <person name="Kobayashi T."/>
            <person name="Koike H."/>
            <person name="Abe K."/>
            <person name="Asai K."/>
            <person name="Arita M."/>
            <person name="Fujita N."/>
            <person name="Fukuda K."/>
            <person name="Higa K."/>
            <person name="Horikawa H."/>
            <person name="Ishikawa T."/>
            <person name="Jinno K."/>
            <person name="Kato Y."/>
            <person name="Kirimura K."/>
            <person name="Mizutani O."/>
            <person name="Nakasone K."/>
            <person name="Sano M."/>
            <person name="Shiraishi Y."/>
            <person name="Tsukahara M."/>
            <person name="Gomi K."/>
        </authorList>
    </citation>
    <scope>NUCLEOTIDE SEQUENCE [LARGE SCALE GENOMIC DNA]</scope>
    <source>
        <strain evidence="3 4">RIB 2604</strain>
    </source>
</reference>
<evidence type="ECO:0000313" key="3">
    <source>
        <dbReference type="EMBL" id="GAT22211.1"/>
    </source>
</evidence>
<dbReference type="AlphaFoldDB" id="A0A146F9I5"/>
<dbReference type="GeneID" id="64965733"/>
<proteinExistence type="predicted"/>
<dbReference type="EMBL" id="AP024432">
    <property type="protein sequence ID" value="BCS04412.1"/>
    <property type="molecule type" value="Genomic_DNA"/>
</dbReference>
<evidence type="ECO:0000313" key="4">
    <source>
        <dbReference type="Proteomes" id="UP000075230"/>
    </source>
</evidence>
<dbReference type="PANTHER" id="PTHR36848:SF2">
    <property type="entry name" value="SECRETED PROTEIN"/>
    <property type="match status" value="1"/>
</dbReference>
<keyword evidence="5" id="KW-1185">Reference proteome</keyword>
<dbReference type="InterPro" id="IPR053161">
    <property type="entry name" value="Ulvan_degrading_GH"/>
</dbReference>
<dbReference type="PANTHER" id="PTHR36848">
    <property type="entry name" value="DNA-BINDING PROTEIN (PUTATIVE SECRETED PROTEIN)-RELATED"/>
    <property type="match status" value="1"/>
</dbReference>
<dbReference type="SUPFAM" id="SSF49785">
    <property type="entry name" value="Galactose-binding domain-like"/>
    <property type="match status" value="1"/>
</dbReference>
<dbReference type="Proteomes" id="UP000661280">
    <property type="component" value="Chromosome 8"/>
</dbReference>
<dbReference type="OrthoDB" id="2588159at2759"/>
<gene>
    <name evidence="2" type="ORF">AKAW2_80213S</name>
    <name evidence="3" type="ORF">RIB2604_01502430</name>
</gene>